<dbReference type="Proteomes" id="UP000267535">
    <property type="component" value="Unassembled WGS sequence"/>
</dbReference>
<dbReference type="NCBIfam" id="TIGR01662">
    <property type="entry name" value="HAD-SF-IIIA"/>
    <property type="match status" value="1"/>
</dbReference>
<dbReference type="GO" id="GO:0008967">
    <property type="term" value="F:phosphoglycolate phosphatase activity"/>
    <property type="evidence" value="ECO:0007669"/>
    <property type="project" value="TreeGrafter"/>
</dbReference>
<dbReference type="InterPro" id="IPR036412">
    <property type="entry name" value="HAD-like_sf"/>
</dbReference>
<name>A0A3P1SLH6_9GAMM</name>
<dbReference type="NCBIfam" id="TIGR01549">
    <property type="entry name" value="HAD-SF-IA-v1"/>
    <property type="match status" value="1"/>
</dbReference>
<dbReference type="Gene3D" id="3.40.50.1000">
    <property type="entry name" value="HAD superfamily/HAD-like"/>
    <property type="match status" value="1"/>
</dbReference>
<dbReference type="InterPro" id="IPR023198">
    <property type="entry name" value="PGP-like_dom2"/>
</dbReference>
<dbReference type="GO" id="GO:0005829">
    <property type="term" value="C:cytosol"/>
    <property type="evidence" value="ECO:0007669"/>
    <property type="project" value="TreeGrafter"/>
</dbReference>
<dbReference type="InterPro" id="IPR041492">
    <property type="entry name" value="HAD_2"/>
</dbReference>
<dbReference type="Gene3D" id="1.10.150.240">
    <property type="entry name" value="Putative phosphatase, domain 2"/>
    <property type="match status" value="1"/>
</dbReference>
<dbReference type="FunFam" id="3.40.50.1000:FF:000022">
    <property type="entry name" value="Phosphoglycolate phosphatase"/>
    <property type="match status" value="1"/>
</dbReference>
<keyword evidence="2" id="KW-1185">Reference proteome</keyword>
<dbReference type="InterPro" id="IPR023214">
    <property type="entry name" value="HAD_sf"/>
</dbReference>
<organism evidence="1 2">
    <name type="scientific">Amphritea balenae</name>
    <dbReference type="NCBI Taxonomy" id="452629"/>
    <lineage>
        <taxon>Bacteria</taxon>
        <taxon>Pseudomonadati</taxon>
        <taxon>Pseudomonadota</taxon>
        <taxon>Gammaproteobacteria</taxon>
        <taxon>Oceanospirillales</taxon>
        <taxon>Oceanospirillaceae</taxon>
        <taxon>Amphritea</taxon>
    </lineage>
</organism>
<dbReference type="SFLD" id="SFLDG01135">
    <property type="entry name" value="C1.5.6:_HAD__Beta-PGM__Phospha"/>
    <property type="match status" value="1"/>
</dbReference>
<keyword evidence="1" id="KW-0378">Hydrolase</keyword>
<comment type="caution">
    <text evidence="1">The sequence shown here is derived from an EMBL/GenBank/DDBJ whole genome shotgun (WGS) entry which is preliminary data.</text>
</comment>
<dbReference type="SFLD" id="SFLDG01129">
    <property type="entry name" value="C1.5:_HAD__Beta-PGM__Phosphata"/>
    <property type="match status" value="1"/>
</dbReference>
<dbReference type="InterPro" id="IPR050155">
    <property type="entry name" value="HAD-like_hydrolase_sf"/>
</dbReference>
<dbReference type="PANTHER" id="PTHR43434">
    <property type="entry name" value="PHOSPHOGLYCOLATE PHOSPHATASE"/>
    <property type="match status" value="1"/>
</dbReference>
<protein>
    <submittedName>
        <fullName evidence="1">HAD-IIIA family hydrolase</fullName>
    </submittedName>
</protein>
<dbReference type="NCBIfam" id="TIGR01509">
    <property type="entry name" value="HAD-SF-IA-v3"/>
    <property type="match status" value="1"/>
</dbReference>
<gene>
    <name evidence="1" type="ORF">EHS89_15535</name>
</gene>
<dbReference type="Pfam" id="PF13419">
    <property type="entry name" value="HAD_2"/>
    <property type="match status" value="1"/>
</dbReference>
<proteinExistence type="predicted"/>
<dbReference type="EMBL" id="RQXV01000009">
    <property type="protein sequence ID" value="RRC97986.1"/>
    <property type="molecule type" value="Genomic_DNA"/>
</dbReference>
<sequence>MVIIWPLLAYYQRFQRLFHFKSVGTQTLYKLLIFDWDGTIIDSAARIISSMQQAARDLDQPELTDDAVRNIIGLGLPEAIRVLIPGVDEAVIPDMRERYGYYYLGADTTPTALFEGVESTLTNLKDKGYRLAVATGKSRRGMQRVFDETGLEHLFELSRCADETTSKPDPHMLYEILEQSGVDAKDAVMIGDTEFDLEMGVRAGMDTIAVSYGAHHIDRLKQFNPILEMHAFPELENWLTDKSMNS</sequence>
<dbReference type="SUPFAM" id="SSF56784">
    <property type="entry name" value="HAD-like"/>
    <property type="match status" value="1"/>
</dbReference>
<dbReference type="GO" id="GO:0006281">
    <property type="term" value="P:DNA repair"/>
    <property type="evidence" value="ECO:0007669"/>
    <property type="project" value="TreeGrafter"/>
</dbReference>
<evidence type="ECO:0000313" key="1">
    <source>
        <dbReference type="EMBL" id="RRC97986.1"/>
    </source>
</evidence>
<dbReference type="SFLD" id="SFLDS00003">
    <property type="entry name" value="Haloacid_Dehalogenase"/>
    <property type="match status" value="1"/>
</dbReference>
<dbReference type="PANTHER" id="PTHR43434:SF24">
    <property type="entry name" value="HYDROLASE-RELATED"/>
    <property type="match status" value="1"/>
</dbReference>
<dbReference type="OrthoDB" id="9782449at2"/>
<dbReference type="AlphaFoldDB" id="A0A3P1SLH6"/>
<dbReference type="InterPro" id="IPR006549">
    <property type="entry name" value="HAD-SF_hydro_IIIA"/>
</dbReference>
<evidence type="ECO:0000313" key="2">
    <source>
        <dbReference type="Proteomes" id="UP000267535"/>
    </source>
</evidence>
<reference evidence="1 2" key="1">
    <citation type="submission" date="2018-11" db="EMBL/GenBank/DDBJ databases">
        <title>The draft genome sequence of Amphritea balenae JAMM 1525T.</title>
        <authorList>
            <person name="Fang Z."/>
            <person name="Zhang Y."/>
            <person name="Han X."/>
        </authorList>
    </citation>
    <scope>NUCLEOTIDE SEQUENCE [LARGE SCALE GENOMIC DNA]</scope>
    <source>
        <strain evidence="1 2">JAMM 1525</strain>
    </source>
</reference>
<dbReference type="InterPro" id="IPR006439">
    <property type="entry name" value="HAD-SF_hydro_IA"/>
</dbReference>
<accession>A0A3P1SLH6</accession>